<protein>
    <recommendedName>
        <fullName evidence="5">Low temperature requirement A</fullName>
    </recommendedName>
</protein>
<name>R9P0A3_PSEHS</name>
<evidence type="ECO:0000256" key="2">
    <source>
        <dbReference type="SAM" id="Phobius"/>
    </source>
</evidence>
<proteinExistence type="predicted"/>
<reference evidence="4" key="1">
    <citation type="journal article" date="2013" name="Genome Announc.">
        <title>Draft genome sequence of the basidiomycetous yeast-like fungus Pseudozyma hubeiensis SY62, which produces an abundant amount of the biosurfactant mannosylerythritol lipids.</title>
        <authorList>
            <person name="Konishi M."/>
            <person name="Hatada Y."/>
            <person name="Horiuchi J."/>
        </authorList>
    </citation>
    <scope>NUCLEOTIDE SEQUENCE [LARGE SCALE GENOMIC DNA]</scope>
    <source>
        <strain evidence="4">SY62</strain>
    </source>
</reference>
<keyword evidence="2" id="KW-0472">Membrane</keyword>
<evidence type="ECO:0000256" key="1">
    <source>
        <dbReference type="SAM" id="MobiDB-lite"/>
    </source>
</evidence>
<dbReference type="Proteomes" id="UP000014071">
    <property type="component" value="Unassembled WGS sequence"/>
</dbReference>
<dbReference type="eggNOG" id="ENOG502RZXZ">
    <property type="taxonomic scope" value="Eukaryota"/>
</dbReference>
<accession>R9P0A3</accession>
<keyword evidence="2" id="KW-1133">Transmembrane helix</keyword>
<gene>
    <name evidence="3" type="ORF">PHSY_002129</name>
</gene>
<feature type="transmembrane region" description="Helical" evidence="2">
    <location>
        <begin position="439"/>
        <end position="458"/>
    </location>
</feature>
<evidence type="ECO:0000313" key="4">
    <source>
        <dbReference type="Proteomes" id="UP000014071"/>
    </source>
</evidence>
<feature type="transmembrane region" description="Helical" evidence="2">
    <location>
        <begin position="205"/>
        <end position="222"/>
    </location>
</feature>
<dbReference type="RefSeq" id="XP_012188143.1">
    <property type="nucleotide sequence ID" value="XM_012332753.1"/>
</dbReference>
<feature type="region of interest" description="Disordered" evidence="1">
    <location>
        <begin position="1"/>
        <end position="24"/>
    </location>
</feature>
<sequence>MMTPNEHRGSVASADSSLTTPHAHLPHHLKYGHVVASGFLPDDSDDDSAGDNNNDNNRSPETNDAASALAGADSLSLAASTLSGVSSSPTKQGLDAKARKWRSMERQDARNRALHEQRRYLFRRPRALQYFRGNILVRSEEERSSHRLELFFDLVFVGLIATLAEEAIHEHNGDAVVRYILTYTAAWMIWNYMREVFNAFFVDDLPQRVLVLAVMACLVVYGNNAPAAEKSMHESGARATAVGSYLLAGGLVFGILTFYSFYICQYRIQIRSQAFVWLVVLGIWIGSIFVSVEACIAMVVVALMLEYSSWMFFYSPLFKRLAKLRYSSAVAIEHEIDRFTDFVTLVHGEFLYSVISGQPAGHGMHSGVARIILTVIIAFVLHGIYCCGAGSRSITHPIRRDMRHAIPYFALHLPLVSAITLCGDATAELVKENEVAQGIRWIFSATYAIGMVSTALLVMMEKEHDAPGELFFSKPIRIAPRFVAAIVVLLLPLAEQQHVNSTALLGIAAALGAASWLWQEFGALDGPNAAWYQHGTSETQDFAGARRWKGFPTVVEPGAWILDSTKQRGRTATFVQQQESDSAPKEASAEAVPEETAMRSSKVD</sequence>
<feature type="region of interest" description="Disordered" evidence="1">
    <location>
        <begin position="37"/>
        <end position="64"/>
    </location>
</feature>
<dbReference type="STRING" id="1305764.R9P0A3"/>
<dbReference type="OrthoDB" id="191995at2759"/>
<feature type="compositionally biased region" description="Low complexity" evidence="1">
    <location>
        <begin position="50"/>
        <end position="64"/>
    </location>
</feature>
<keyword evidence="4" id="KW-1185">Reference proteome</keyword>
<organism evidence="3 4">
    <name type="scientific">Pseudozyma hubeiensis (strain SY62)</name>
    <name type="common">Yeast</name>
    <dbReference type="NCBI Taxonomy" id="1305764"/>
    <lineage>
        <taxon>Eukaryota</taxon>
        <taxon>Fungi</taxon>
        <taxon>Dikarya</taxon>
        <taxon>Basidiomycota</taxon>
        <taxon>Ustilaginomycotina</taxon>
        <taxon>Ustilaginomycetes</taxon>
        <taxon>Ustilaginales</taxon>
        <taxon>Ustilaginaceae</taxon>
        <taxon>Pseudozyma</taxon>
    </lineage>
</organism>
<feature type="transmembrane region" description="Helical" evidence="2">
    <location>
        <begin position="367"/>
        <end position="387"/>
    </location>
</feature>
<dbReference type="EMBL" id="DF238785">
    <property type="protein sequence ID" value="GAC94556.1"/>
    <property type="molecule type" value="Genomic_DNA"/>
</dbReference>
<evidence type="ECO:0000313" key="3">
    <source>
        <dbReference type="EMBL" id="GAC94556.1"/>
    </source>
</evidence>
<dbReference type="InterPro" id="IPR010640">
    <property type="entry name" value="Low_temperature_requirement_A"/>
</dbReference>
<feature type="transmembrane region" description="Helical" evidence="2">
    <location>
        <begin position="500"/>
        <end position="518"/>
    </location>
</feature>
<feature type="region of interest" description="Disordered" evidence="1">
    <location>
        <begin position="81"/>
        <end position="103"/>
    </location>
</feature>
<feature type="transmembrane region" description="Helical" evidence="2">
    <location>
        <begin position="478"/>
        <end position="494"/>
    </location>
</feature>
<dbReference type="PANTHER" id="PTHR36840">
    <property type="entry name" value="BLL5714 PROTEIN"/>
    <property type="match status" value="1"/>
</dbReference>
<dbReference type="GeneID" id="24107422"/>
<evidence type="ECO:0008006" key="5">
    <source>
        <dbReference type="Google" id="ProtNLM"/>
    </source>
</evidence>
<keyword evidence="2" id="KW-0812">Transmembrane</keyword>
<feature type="transmembrane region" description="Helical" evidence="2">
    <location>
        <begin position="242"/>
        <end position="262"/>
    </location>
</feature>
<feature type="compositionally biased region" description="Basic and acidic residues" evidence="1">
    <location>
        <begin position="94"/>
        <end position="103"/>
    </location>
</feature>
<dbReference type="PANTHER" id="PTHR36840:SF1">
    <property type="entry name" value="BLL5714 PROTEIN"/>
    <property type="match status" value="1"/>
</dbReference>
<dbReference type="Pfam" id="PF06772">
    <property type="entry name" value="LtrA"/>
    <property type="match status" value="1"/>
</dbReference>
<dbReference type="HOGENOM" id="CLU_022899_0_0_1"/>
<dbReference type="AlphaFoldDB" id="R9P0A3"/>
<feature type="transmembrane region" description="Helical" evidence="2">
    <location>
        <begin position="274"/>
        <end position="305"/>
    </location>
</feature>
<feature type="region of interest" description="Disordered" evidence="1">
    <location>
        <begin position="571"/>
        <end position="604"/>
    </location>
</feature>